<dbReference type="Proteomes" id="UP000294726">
    <property type="component" value="Chromosome"/>
</dbReference>
<protein>
    <submittedName>
        <fullName evidence="2">Uncharacterized protein</fullName>
    </submittedName>
</protein>
<dbReference type="RefSeq" id="WP_002816439.1">
    <property type="nucleotide sequence ID" value="NZ_CP014324.1"/>
</dbReference>
<dbReference type="EMBL" id="LR031358">
    <property type="protein sequence ID" value="VDB97952.1"/>
    <property type="molecule type" value="Genomic_DNA"/>
</dbReference>
<dbReference type="EMBL" id="MLOK01000036">
    <property type="protein sequence ID" value="OIM21371.1"/>
    <property type="molecule type" value="Genomic_DNA"/>
</dbReference>
<dbReference type="Proteomes" id="UP000181728">
    <property type="component" value="Unassembled WGS sequence"/>
</dbReference>
<dbReference type="GeneID" id="75066052"/>
<reference evidence="2 4" key="1">
    <citation type="journal article" date="2016" name="BMC Genomics">
        <title>Consensus pan-genome assembly of the specialised wine bacterium Oenococcus oeni.</title>
        <authorList>
            <person name="Sternes P.R."/>
            <person name="Borneman A.R."/>
        </authorList>
    </citation>
    <scope>NUCLEOTIDE SEQUENCE [LARGE SCALE GENOMIC DNA]</scope>
    <source>
        <strain evidence="2 4">AWRIB661</strain>
    </source>
</reference>
<evidence type="ECO:0000313" key="1">
    <source>
        <dbReference type="EMBL" id="MDV7714870.1"/>
    </source>
</evidence>
<sequence length="76" mass="9019">MKLTNTIKLLNRFHKESSSKVNLSKKEIVNHQYVKKIELFIEVIKNKIYIVPINTIYAYKPVRIEVRNTNNCNDRA</sequence>
<gene>
    <name evidence="2" type="ORF">ATX59_04140</name>
    <name evidence="1" type="ORF">GA838_03650</name>
    <name evidence="3" type="ORF">OENI_0837</name>
</gene>
<proteinExistence type="predicted"/>
<accession>A0A6N4A6G8</accession>
<dbReference type="EMBL" id="WERV01000002">
    <property type="protein sequence ID" value="MDV7714870.1"/>
    <property type="molecule type" value="Genomic_DNA"/>
</dbReference>
<evidence type="ECO:0000313" key="4">
    <source>
        <dbReference type="Proteomes" id="UP000181728"/>
    </source>
</evidence>
<dbReference type="Proteomes" id="UP001281024">
    <property type="component" value="Unassembled WGS sequence"/>
</dbReference>
<dbReference type="AlphaFoldDB" id="A0A6N4A6G8"/>
<organism evidence="2 4">
    <name type="scientific">Oenococcus oeni</name>
    <name type="common">Leuconostoc oenos</name>
    <dbReference type="NCBI Taxonomy" id="1247"/>
    <lineage>
        <taxon>Bacteria</taxon>
        <taxon>Bacillati</taxon>
        <taxon>Bacillota</taxon>
        <taxon>Bacilli</taxon>
        <taxon>Lactobacillales</taxon>
        <taxon>Lactobacillaceae</taxon>
        <taxon>Oenococcus</taxon>
    </lineage>
</organism>
<reference evidence="1" key="3">
    <citation type="submission" date="2019-10" db="EMBL/GenBank/DDBJ databases">
        <title>Malate fermentation in French cider.</title>
        <authorList>
            <person name="Cousin F.J."/>
            <person name="Medina Fernandez S."/>
            <person name="Misery B."/>
            <person name="Laplace J.-M."/>
            <person name="Cretenet M."/>
        </authorList>
    </citation>
    <scope>NUCLEOTIDE SEQUENCE</scope>
    <source>
        <strain evidence="1">UCMA15129</strain>
    </source>
</reference>
<evidence type="ECO:0000313" key="5">
    <source>
        <dbReference type="Proteomes" id="UP000294726"/>
    </source>
</evidence>
<name>A0A6N4A6G8_OENOE</name>
<reference evidence="3 5" key="2">
    <citation type="submission" date="2018-08" db="EMBL/GenBank/DDBJ databases">
        <authorList>
            <person name="Lorentzen P. G. S. M."/>
        </authorList>
    </citation>
    <scope>NUCLEOTIDE SEQUENCE [LARGE SCALE GENOMIC DNA]</scope>
    <source>
        <strain evidence="3 5">CRBO_1381</strain>
    </source>
</reference>
<evidence type="ECO:0000313" key="2">
    <source>
        <dbReference type="EMBL" id="OIM21371.1"/>
    </source>
</evidence>
<evidence type="ECO:0000313" key="3">
    <source>
        <dbReference type="EMBL" id="VDB97952.1"/>
    </source>
</evidence>